<feature type="transmembrane region" description="Helical" evidence="11">
    <location>
        <begin position="51"/>
        <end position="69"/>
    </location>
</feature>
<sequence>MAFENRLQTADLIVLVVGILVSLFTGIFYSYKERKHVSSYFYHRGGGKLSAIPVAMSMLVTFESSIFFLGYPSEVYIHGFIYCWINIGIAIGNRGPDGFQMPLPWRIRLMRSENLLAKFTDVSTDRERP</sequence>
<dbReference type="PANTHER" id="PTHR42985:SF2">
    <property type="entry name" value="SODIUM-DEPENDENT MULTIVITAMIN TRANSPORTER"/>
    <property type="match status" value="1"/>
</dbReference>
<dbReference type="InterPro" id="IPR001734">
    <property type="entry name" value="Na/solute_symporter"/>
</dbReference>
<dbReference type="Gene3D" id="1.20.1730.10">
    <property type="entry name" value="Sodium/glucose cotransporter"/>
    <property type="match status" value="1"/>
</dbReference>
<evidence type="ECO:0000256" key="4">
    <source>
        <dbReference type="ARBA" id="ARBA00022475"/>
    </source>
</evidence>
<feature type="transmembrane region" description="Helical" evidence="11">
    <location>
        <begin position="12"/>
        <end position="31"/>
    </location>
</feature>
<dbReference type="PANTHER" id="PTHR42985">
    <property type="entry name" value="SODIUM-COUPLED MONOCARBOXYLATE TRANSPORTER"/>
    <property type="match status" value="1"/>
</dbReference>
<gene>
    <name evidence="12" type="ORF">MAR_011775</name>
</gene>
<evidence type="ECO:0000256" key="10">
    <source>
        <dbReference type="ARBA" id="ARBA00023201"/>
    </source>
</evidence>
<keyword evidence="6 11" id="KW-1133">Transmembrane helix</keyword>
<evidence type="ECO:0000313" key="13">
    <source>
        <dbReference type="Proteomes" id="UP001164746"/>
    </source>
</evidence>
<organism evidence="12 13">
    <name type="scientific">Mya arenaria</name>
    <name type="common">Soft-shell clam</name>
    <dbReference type="NCBI Taxonomy" id="6604"/>
    <lineage>
        <taxon>Eukaryota</taxon>
        <taxon>Metazoa</taxon>
        <taxon>Spiralia</taxon>
        <taxon>Lophotrochozoa</taxon>
        <taxon>Mollusca</taxon>
        <taxon>Bivalvia</taxon>
        <taxon>Autobranchia</taxon>
        <taxon>Heteroconchia</taxon>
        <taxon>Euheterodonta</taxon>
        <taxon>Imparidentia</taxon>
        <taxon>Neoheterodontei</taxon>
        <taxon>Myida</taxon>
        <taxon>Myoidea</taxon>
        <taxon>Myidae</taxon>
        <taxon>Mya</taxon>
    </lineage>
</organism>
<evidence type="ECO:0000256" key="11">
    <source>
        <dbReference type="SAM" id="Phobius"/>
    </source>
</evidence>
<keyword evidence="3" id="KW-0813">Transport</keyword>
<keyword evidence="10" id="KW-0739">Sodium transport</keyword>
<evidence type="ECO:0000256" key="6">
    <source>
        <dbReference type="ARBA" id="ARBA00022989"/>
    </source>
</evidence>
<evidence type="ECO:0000256" key="2">
    <source>
        <dbReference type="ARBA" id="ARBA00006434"/>
    </source>
</evidence>
<dbReference type="EMBL" id="CP111025">
    <property type="protein sequence ID" value="WAR26071.1"/>
    <property type="molecule type" value="Genomic_DNA"/>
</dbReference>
<dbReference type="Proteomes" id="UP001164746">
    <property type="component" value="Chromosome 14"/>
</dbReference>
<dbReference type="PROSITE" id="PS50283">
    <property type="entry name" value="NA_SOLUT_SYMP_3"/>
    <property type="match status" value="1"/>
</dbReference>
<evidence type="ECO:0000256" key="1">
    <source>
        <dbReference type="ARBA" id="ARBA00004651"/>
    </source>
</evidence>
<keyword evidence="8" id="KW-0406">Ion transport</keyword>
<evidence type="ECO:0000256" key="5">
    <source>
        <dbReference type="ARBA" id="ARBA00022692"/>
    </source>
</evidence>
<evidence type="ECO:0000313" key="12">
    <source>
        <dbReference type="EMBL" id="WAR26071.1"/>
    </source>
</evidence>
<keyword evidence="5 11" id="KW-0812">Transmembrane</keyword>
<comment type="similarity">
    <text evidence="2">Belongs to the sodium:solute symporter (SSF) (TC 2.A.21) family.</text>
</comment>
<keyword evidence="7" id="KW-0915">Sodium</keyword>
<dbReference type="InterPro" id="IPR051163">
    <property type="entry name" value="Sodium:Solute_Symporter_SSF"/>
</dbReference>
<comment type="subcellular location">
    <subcellularLocation>
        <location evidence="1">Cell membrane</location>
        <topology evidence="1">Multi-pass membrane protein</topology>
    </subcellularLocation>
</comment>
<protein>
    <submittedName>
        <fullName evidence="12">SC5A8-like protein</fullName>
    </submittedName>
</protein>
<keyword evidence="13" id="KW-1185">Reference proteome</keyword>
<evidence type="ECO:0000256" key="9">
    <source>
        <dbReference type="ARBA" id="ARBA00023136"/>
    </source>
</evidence>
<keyword evidence="4" id="KW-1003">Cell membrane</keyword>
<accession>A0ABY7FZ17</accession>
<keyword evidence="9 11" id="KW-0472">Membrane</keyword>
<evidence type="ECO:0000256" key="8">
    <source>
        <dbReference type="ARBA" id="ARBA00023065"/>
    </source>
</evidence>
<proteinExistence type="inferred from homology"/>
<dbReference type="InterPro" id="IPR038377">
    <property type="entry name" value="Na/Glc_symporter_sf"/>
</dbReference>
<reference evidence="12" key="1">
    <citation type="submission" date="2022-11" db="EMBL/GenBank/DDBJ databases">
        <title>Centuries of genome instability and evolution in soft-shell clam transmissible cancer (bioRxiv).</title>
        <authorList>
            <person name="Hart S.F.M."/>
            <person name="Yonemitsu M.A."/>
            <person name="Giersch R.M."/>
            <person name="Beal B.F."/>
            <person name="Arriagada G."/>
            <person name="Davis B.W."/>
            <person name="Ostrander E.A."/>
            <person name="Goff S.P."/>
            <person name="Metzger M.J."/>
        </authorList>
    </citation>
    <scope>NUCLEOTIDE SEQUENCE</scope>
    <source>
        <strain evidence="12">MELC-2E11</strain>
        <tissue evidence="12">Siphon/mantle</tissue>
    </source>
</reference>
<name>A0ABY7FZ17_MYAAR</name>
<evidence type="ECO:0000256" key="3">
    <source>
        <dbReference type="ARBA" id="ARBA00022448"/>
    </source>
</evidence>
<evidence type="ECO:0000256" key="7">
    <source>
        <dbReference type="ARBA" id="ARBA00023053"/>
    </source>
</evidence>